<accession>A0ABS8ZR18</accession>
<name>A0ABS8ZR18_9PSEU</name>
<sequence>MATTPTSLDQGPILLGYAASPCVLAIPIPLTVVAAVGAASGQGALVRLTGDNTRTATALAVKPA</sequence>
<gene>
    <name evidence="1" type="ORF">LWC34_46345</name>
</gene>
<dbReference type="Proteomes" id="UP001521150">
    <property type="component" value="Unassembled WGS sequence"/>
</dbReference>
<evidence type="ECO:0000313" key="2">
    <source>
        <dbReference type="Proteomes" id="UP001521150"/>
    </source>
</evidence>
<evidence type="ECO:0000313" key="1">
    <source>
        <dbReference type="EMBL" id="MCE7010176.1"/>
    </source>
</evidence>
<keyword evidence="2" id="KW-1185">Reference proteome</keyword>
<organism evidence="1 2">
    <name type="scientific">Kibdelosporangium philippinense</name>
    <dbReference type="NCBI Taxonomy" id="211113"/>
    <lineage>
        <taxon>Bacteria</taxon>
        <taxon>Bacillati</taxon>
        <taxon>Actinomycetota</taxon>
        <taxon>Actinomycetes</taxon>
        <taxon>Pseudonocardiales</taxon>
        <taxon>Pseudonocardiaceae</taxon>
        <taxon>Kibdelosporangium</taxon>
    </lineage>
</organism>
<reference evidence="1 2" key="1">
    <citation type="submission" date="2021-12" db="EMBL/GenBank/DDBJ databases">
        <title>Genome sequence of Kibdelosporangium philippinense ATCC 49844.</title>
        <authorList>
            <person name="Fedorov E.A."/>
            <person name="Omeragic M."/>
            <person name="Shalygina K.F."/>
            <person name="Maclea K.S."/>
        </authorList>
    </citation>
    <scope>NUCLEOTIDE SEQUENCE [LARGE SCALE GENOMIC DNA]</scope>
    <source>
        <strain evidence="1 2">ATCC 49844</strain>
    </source>
</reference>
<dbReference type="RefSeq" id="WP_233731647.1">
    <property type="nucleotide sequence ID" value="NZ_JAJVCN010000004.1"/>
</dbReference>
<dbReference type="EMBL" id="JAJVCN010000004">
    <property type="protein sequence ID" value="MCE7010176.1"/>
    <property type="molecule type" value="Genomic_DNA"/>
</dbReference>
<protein>
    <submittedName>
        <fullName evidence="1">Uncharacterized protein</fullName>
    </submittedName>
</protein>
<proteinExistence type="predicted"/>
<comment type="caution">
    <text evidence="1">The sequence shown here is derived from an EMBL/GenBank/DDBJ whole genome shotgun (WGS) entry which is preliminary data.</text>
</comment>